<dbReference type="InterPro" id="IPR022453">
    <property type="entry name" value="Znf_MqsA-type"/>
</dbReference>
<comment type="caution">
    <text evidence="2">The sequence shown here is derived from an EMBL/GenBank/DDBJ whole genome shotgun (WGS) entry which is preliminary data.</text>
</comment>
<dbReference type="PATRIC" id="fig|1122241.3.peg.2234"/>
<keyword evidence="3" id="KW-1185">Reference proteome</keyword>
<dbReference type="GO" id="GO:0003677">
    <property type="term" value="F:DNA binding"/>
    <property type="evidence" value="ECO:0007669"/>
    <property type="project" value="InterPro"/>
</dbReference>
<dbReference type="Pfam" id="PF12728">
    <property type="entry name" value="HTH_17"/>
    <property type="match status" value="1"/>
</dbReference>
<evidence type="ECO:0000313" key="3">
    <source>
        <dbReference type="Proteomes" id="UP000075670"/>
    </source>
</evidence>
<dbReference type="NCBIfam" id="TIGR01764">
    <property type="entry name" value="excise"/>
    <property type="match status" value="1"/>
</dbReference>
<dbReference type="InterPro" id="IPR010093">
    <property type="entry name" value="SinI_DNA-bd"/>
</dbReference>
<sequence>MQCYICGGEMKKIKKDVEATWKGRAITFRGMDAWVCEDCGEQAYEPEDVRLMQGLIQGTLKQHEYPEIMNVEEVADLLRVSNQTVYNLVRSGKLPATKIGREWRFSRNQILALVKGENFFEQAAGLVAREVEGSGISTNDTEIIQKHLAEMGQVRG</sequence>
<feature type="domain" description="Helix-turn-helix" evidence="1">
    <location>
        <begin position="69"/>
        <end position="115"/>
    </location>
</feature>
<dbReference type="SUPFAM" id="SSF46955">
    <property type="entry name" value="Putative DNA-binding domain"/>
    <property type="match status" value="1"/>
</dbReference>
<dbReference type="NCBIfam" id="TIGR03831">
    <property type="entry name" value="YgiT_finger"/>
    <property type="match status" value="1"/>
</dbReference>
<evidence type="ECO:0000313" key="2">
    <source>
        <dbReference type="EMBL" id="KYH31736.1"/>
    </source>
</evidence>
<accession>A0A151AVQ8</accession>
<dbReference type="Proteomes" id="UP000075670">
    <property type="component" value="Unassembled WGS sequence"/>
</dbReference>
<dbReference type="InterPro" id="IPR041657">
    <property type="entry name" value="HTH_17"/>
</dbReference>
<reference evidence="2 3" key="1">
    <citation type="submission" date="2016-02" db="EMBL/GenBank/DDBJ databases">
        <title>Genome sequence of Moorella mulderi DSM 14980.</title>
        <authorList>
            <person name="Poehlein A."/>
            <person name="Daniel R."/>
        </authorList>
    </citation>
    <scope>NUCLEOTIDE SEQUENCE [LARGE SCALE GENOMIC DNA]</scope>
    <source>
        <strain evidence="2 3">DSM 14980</strain>
    </source>
</reference>
<dbReference type="InterPro" id="IPR009061">
    <property type="entry name" value="DNA-bd_dom_put_sf"/>
</dbReference>
<dbReference type="EMBL" id="LTBC01000008">
    <property type="protein sequence ID" value="KYH31736.1"/>
    <property type="molecule type" value="Genomic_DNA"/>
</dbReference>
<gene>
    <name evidence="2" type="ORF">MOMUL_21000</name>
</gene>
<evidence type="ECO:0000259" key="1">
    <source>
        <dbReference type="Pfam" id="PF12728"/>
    </source>
</evidence>
<protein>
    <submittedName>
        <fullName evidence="2">Helix-turn-helix domain protein</fullName>
    </submittedName>
</protein>
<dbReference type="Gene3D" id="3.10.20.860">
    <property type="match status" value="1"/>
</dbReference>
<organism evidence="2 3">
    <name type="scientific">Moorella mulderi DSM 14980</name>
    <dbReference type="NCBI Taxonomy" id="1122241"/>
    <lineage>
        <taxon>Bacteria</taxon>
        <taxon>Bacillati</taxon>
        <taxon>Bacillota</taxon>
        <taxon>Clostridia</taxon>
        <taxon>Neomoorellales</taxon>
        <taxon>Neomoorellaceae</taxon>
        <taxon>Neomoorella</taxon>
    </lineage>
</organism>
<proteinExistence type="predicted"/>
<name>A0A151AVQ8_9FIRM</name>
<dbReference type="AlphaFoldDB" id="A0A151AVQ8"/>
<dbReference type="OrthoDB" id="9812340at2"/>
<dbReference type="RefSeq" id="WP_084785588.1">
    <property type="nucleotide sequence ID" value="NZ_LTBC01000008.1"/>
</dbReference>